<keyword evidence="2" id="KW-1133">Transmembrane helix</keyword>
<organism evidence="3">
    <name type="scientific">viral metagenome</name>
    <dbReference type="NCBI Taxonomy" id="1070528"/>
    <lineage>
        <taxon>unclassified sequences</taxon>
        <taxon>metagenomes</taxon>
        <taxon>organismal metagenomes</taxon>
    </lineage>
</organism>
<evidence type="ECO:0000313" key="3">
    <source>
        <dbReference type="EMBL" id="QHS95431.1"/>
    </source>
</evidence>
<feature type="compositionally biased region" description="Low complexity" evidence="1">
    <location>
        <begin position="39"/>
        <end position="56"/>
    </location>
</feature>
<proteinExistence type="predicted"/>
<feature type="transmembrane region" description="Helical" evidence="2">
    <location>
        <begin position="155"/>
        <end position="176"/>
    </location>
</feature>
<keyword evidence="2" id="KW-0812">Transmembrane</keyword>
<protein>
    <submittedName>
        <fullName evidence="3">Uncharacterized protein</fullName>
    </submittedName>
</protein>
<evidence type="ECO:0000256" key="1">
    <source>
        <dbReference type="SAM" id="MobiDB-lite"/>
    </source>
</evidence>
<dbReference type="EMBL" id="MN739250">
    <property type="protein sequence ID" value="QHS95431.1"/>
    <property type="molecule type" value="Genomic_DNA"/>
</dbReference>
<sequence length="181" mass="20953">MSQETSIQNLNSKVNDEDSRLVESILNDLNNDKPQERNPQQMLQQQMPQQQMPQQMNSPPEGLTPEQIKQIQMQRQMAMQQQQQMLMHQQQQLSRKNLDSEKENVDINTSDDIIENIKKESKSILLVILLSVILNLEQVDNLFRMQPGLFVTETGAINMQAVLVKALLIGIVFYLVKTYLF</sequence>
<keyword evidence="2" id="KW-0472">Membrane</keyword>
<accession>A0A6C0BUI7</accession>
<feature type="region of interest" description="Disordered" evidence="1">
    <location>
        <begin position="1"/>
        <end position="64"/>
    </location>
</feature>
<dbReference type="AlphaFoldDB" id="A0A6C0BUI7"/>
<reference evidence="3" key="1">
    <citation type="journal article" date="2020" name="Nature">
        <title>Giant virus diversity and host interactions through global metagenomics.</title>
        <authorList>
            <person name="Schulz F."/>
            <person name="Roux S."/>
            <person name="Paez-Espino D."/>
            <person name="Jungbluth S."/>
            <person name="Walsh D.A."/>
            <person name="Denef V.J."/>
            <person name="McMahon K.D."/>
            <person name="Konstantinidis K.T."/>
            <person name="Eloe-Fadrosh E.A."/>
            <person name="Kyrpides N.C."/>
            <person name="Woyke T."/>
        </authorList>
    </citation>
    <scope>NUCLEOTIDE SEQUENCE</scope>
    <source>
        <strain evidence="3">GVMAG-M-3300018428-35</strain>
    </source>
</reference>
<evidence type="ECO:0000256" key="2">
    <source>
        <dbReference type="SAM" id="Phobius"/>
    </source>
</evidence>
<name>A0A6C0BUI7_9ZZZZ</name>
<feature type="compositionally biased region" description="Polar residues" evidence="1">
    <location>
        <begin position="1"/>
        <end position="13"/>
    </location>
</feature>